<dbReference type="CDD" id="cd14478">
    <property type="entry name" value="SPX_PHO87_PHO90_like"/>
    <property type="match status" value="1"/>
</dbReference>
<dbReference type="OrthoDB" id="10260443at2759"/>
<dbReference type="KEGG" id="afm:AFUA_1G04290"/>
<dbReference type="PANTHER" id="PTHR10283:SF92">
    <property type="entry name" value="LOW-AFFINITY PHOSPHATE TRANSPORTER PHO91"/>
    <property type="match status" value="1"/>
</dbReference>
<dbReference type="InterPro" id="IPR004331">
    <property type="entry name" value="SPX_dom"/>
</dbReference>
<dbReference type="FunCoup" id="Q4WJZ4">
    <property type="interactions" value="93"/>
</dbReference>
<evidence type="ECO:0000256" key="5">
    <source>
        <dbReference type="ARBA" id="ARBA00023136"/>
    </source>
</evidence>
<dbReference type="GO" id="GO:0005315">
    <property type="term" value="F:phosphate transmembrane transporter activity"/>
    <property type="evidence" value="ECO:0000318"/>
    <property type="project" value="GO_Central"/>
</dbReference>
<dbReference type="PROSITE" id="PS51382">
    <property type="entry name" value="SPX"/>
    <property type="match status" value="1"/>
</dbReference>
<dbReference type="Pfam" id="PF03600">
    <property type="entry name" value="CitMHS"/>
    <property type="match status" value="1"/>
</dbReference>
<feature type="transmembrane region" description="Helical" evidence="7">
    <location>
        <begin position="882"/>
        <end position="904"/>
    </location>
</feature>
<evidence type="ECO:0000256" key="2">
    <source>
        <dbReference type="ARBA" id="ARBA00022448"/>
    </source>
</evidence>
<feature type="compositionally biased region" description="Acidic residues" evidence="6">
    <location>
        <begin position="358"/>
        <end position="372"/>
    </location>
</feature>
<dbReference type="CDD" id="cd01115">
    <property type="entry name" value="SLC13_permease"/>
    <property type="match status" value="1"/>
</dbReference>
<feature type="compositionally biased region" description="Polar residues" evidence="6">
    <location>
        <begin position="342"/>
        <end position="353"/>
    </location>
</feature>
<dbReference type="OMA" id="GYGLMYI"/>
<gene>
    <name evidence="9" type="ORF">AFUA_1G04290</name>
</gene>
<feature type="transmembrane region" description="Helical" evidence="7">
    <location>
        <begin position="910"/>
        <end position="930"/>
    </location>
</feature>
<feature type="transmembrane region" description="Helical" evidence="7">
    <location>
        <begin position="814"/>
        <end position="837"/>
    </location>
</feature>
<evidence type="ECO:0000256" key="6">
    <source>
        <dbReference type="SAM" id="MobiDB-lite"/>
    </source>
</evidence>
<evidence type="ECO:0000256" key="1">
    <source>
        <dbReference type="ARBA" id="ARBA00004141"/>
    </source>
</evidence>
<dbReference type="GO" id="GO:0006817">
    <property type="term" value="P:phosphate ion transport"/>
    <property type="evidence" value="ECO:0000318"/>
    <property type="project" value="GO_Central"/>
</dbReference>
<feature type="transmembrane region" description="Helical" evidence="7">
    <location>
        <begin position="997"/>
        <end position="1022"/>
    </location>
</feature>
<dbReference type="eggNOG" id="KOG1281">
    <property type="taxonomic scope" value="Eukaryota"/>
</dbReference>
<keyword evidence="3 7" id="KW-0812">Transmembrane</keyword>
<keyword evidence="10" id="KW-1185">Reference proteome</keyword>
<feature type="compositionally biased region" description="Basic and acidic residues" evidence="6">
    <location>
        <begin position="314"/>
        <end position="326"/>
    </location>
</feature>
<reference evidence="9 10" key="1">
    <citation type="journal article" date="2005" name="Nature">
        <title>Genomic sequence of the pathogenic and allergenic filamentous fungus Aspergillus fumigatus.</title>
        <authorList>
            <person name="Nierman W.C."/>
            <person name="Pain A."/>
            <person name="Anderson M.J."/>
            <person name="Wortman J.R."/>
            <person name="Kim H.S."/>
            <person name="Arroyo J."/>
            <person name="Berriman M."/>
            <person name="Abe K."/>
            <person name="Archer D.B."/>
            <person name="Bermejo C."/>
            <person name="Bennett J."/>
            <person name="Bowyer P."/>
            <person name="Chen D."/>
            <person name="Collins M."/>
            <person name="Coulsen R."/>
            <person name="Davies R."/>
            <person name="Dyer P.S."/>
            <person name="Farman M."/>
            <person name="Fedorova N."/>
            <person name="Fedorova N."/>
            <person name="Feldblyum T.V."/>
            <person name="Fischer R."/>
            <person name="Fosker N."/>
            <person name="Fraser A."/>
            <person name="Garcia J.L."/>
            <person name="Garcia M.J."/>
            <person name="Goble A."/>
            <person name="Goldman G.H."/>
            <person name="Gomi K."/>
            <person name="Griffith-Jones S."/>
            <person name="Gwilliam R."/>
            <person name="Haas B."/>
            <person name="Haas H."/>
            <person name="Harris D."/>
            <person name="Horiuchi H."/>
            <person name="Huang J."/>
            <person name="Humphray S."/>
            <person name="Jimenez J."/>
            <person name="Keller N."/>
            <person name="Khouri H."/>
            <person name="Kitamoto K."/>
            <person name="Kobayashi T."/>
            <person name="Konzack S."/>
            <person name="Kulkarni R."/>
            <person name="Kumagai T."/>
            <person name="Lafon A."/>
            <person name="Latge J.P."/>
            <person name="Li W."/>
            <person name="Lord A."/>
            <person name="Lu C."/>
            <person name="Majoros W.H."/>
            <person name="May G.S."/>
            <person name="Miller B.L."/>
            <person name="Mohamoud Y."/>
            <person name="Molina M."/>
            <person name="Monod M."/>
            <person name="Mouyna I."/>
            <person name="Mulligan S."/>
            <person name="Murphy L."/>
            <person name="O'Neil S."/>
            <person name="Paulsen I."/>
            <person name="Penalva M.A."/>
            <person name="Pertea M."/>
            <person name="Price C."/>
            <person name="Pritchard B.L."/>
            <person name="Quail M.A."/>
            <person name="Rabbinowitsch E."/>
            <person name="Rawlins N."/>
            <person name="Rajandream M.A."/>
            <person name="Reichard U."/>
            <person name="Renauld H."/>
            <person name="Robson G.D."/>
            <person name="Rodriguez de Cordoba S."/>
            <person name="Rodriguez-Pena J.M."/>
            <person name="Ronning C.M."/>
            <person name="Rutter S."/>
            <person name="Salzberg S.L."/>
            <person name="Sanchez M."/>
            <person name="Sanchez-Ferrero J.C."/>
            <person name="Saunders D."/>
            <person name="Seeger K."/>
            <person name="Squares R."/>
            <person name="Squares S."/>
            <person name="Takeuchi M."/>
            <person name="Tekaia F."/>
            <person name="Turner G."/>
            <person name="Vazquez de Aldana C.R."/>
            <person name="Weidman J."/>
            <person name="White O."/>
            <person name="Woodward J."/>
            <person name="Yu J.H."/>
            <person name="Fraser C."/>
            <person name="Galagan J.E."/>
            <person name="Asai K."/>
            <person name="Machida M."/>
            <person name="Hall N."/>
            <person name="Barrell B."/>
            <person name="Denning D.W."/>
        </authorList>
    </citation>
    <scope>NUCLEOTIDE SEQUENCE [LARGE SCALE GENOMIC DNA]</scope>
    <source>
        <strain evidence="9 10">Af293</strain>
    </source>
</reference>
<accession>Q4WJZ4</accession>
<feature type="region of interest" description="Disordered" evidence="6">
    <location>
        <begin position="52"/>
        <end position="81"/>
    </location>
</feature>
<protein>
    <submittedName>
        <fullName evidence="9">Plasma membrane phosphate transporter Pho87, putative</fullName>
    </submittedName>
</protein>
<dbReference type="AlphaFoldDB" id="Q4WJZ4"/>
<feature type="transmembrane region" description="Helical" evidence="7">
    <location>
        <begin position="632"/>
        <end position="665"/>
    </location>
</feature>
<dbReference type="GO" id="GO:0005886">
    <property type="term" value="C:plasma membrane"/>
    <property type="evidence" value="ECO:0000318"/>
    <property type="project" value="GO_Central"/>
</dbReference>
<organism evidence="9 10">
    <name type="scientific">Aspergillus fumigatus (strain ATCC MYA-4609 / CBS 101355 / FGSC A1100 / Af293)</name>
    <name type="common">Neosartorya fumigata</name>
    <dbReference type="NCBI Taxonomy" id="330879"/>
    <lineage>
        <taxon>Eukaryota</taxon>
        <taxon>Fungi</taxon>
        <taxon>Dikarya</taxon>
        <taxon>Ascomycota</taxon>
        <taxon>Pezizomycotina</taxon>
        <taxon>Eurotiomycetes</taxon>
        <taxon>Eurotiomycetidae</taxon>
        <taxon>Eurotiales</taxon>
        <taxon>Aspergillaceae</taxon>
        <taxon>Aspergillus</taxon>
        <taxon>Aspergillus subgen. Fumigati</taxon>
    </lineage>
</organism>
<feature type="transmembrane region" description="Helical" evidence="7">
    <location>
        <begin position="685"/>
        <end position="710"/>
    </location>
</feature>
<evidence type="ECO:0000256" key="3">
    <source>
        <dbReference type="ARBA" id="ARBA00022692"/>
    </source>
</evidence>
<dbReference type="Proteomes" id="UP000002530">
    <property type="component" value="Unassembled WGS sequence"/>
</dbReference>
<feature type="transmembrane region" description="Helical" evidence="7">
    <location>
        <begin position="951"/>
        <end position="977"/>
    </location>
</feature>
<feature type="region of interest" description="Disordered" evidence="6">
    <location>
        <begin position="161"/>
        <end position="195"/>
    </location>
</feature>
<feature type="compositionally biased region" description="Basic and acidic residues" evidence="6">
    <location>
        <begin position="167"/>
        <end position="178"/>
    </location>
</feature>
<dbReference type="VEuPathDB" id="FungiDB:Afu1g04290"/>
<dbReference type="PANTHER" id="PTHR10283">
    <property type="entry name" value="SOLUTE CARRIER FAMILY 13 MEMBER"/>
    <property type="match status" value="1"/>
</dbReference>
<comment type="subcellular location">
    <subcellularLocation>
        <location evidence="1">Membrane</location>
        <topology evidence="1">Multi-pass membrane protein</topology>
    </subcellularLocation>
</comment>
<dbReference type="GeneID" id="3507436"/>
<feature type="transmembrane region" description="Helical" evidence="7">
    <location>
        <begin position="602"/>
        <end position="620"/>
    </location>
</feature>
<dbReference type="InParanoid" id="Q4WJZ4"/>
<name>Q4WJZ4_ASPFU</name>
<feature type="domain" description="SPX" evidence="8">
    <location>
        <begin position="222"/>
        <end position="481"/>
    </location>
</feature>
<dbReference type="Pfam" id="PF03105">
    <property type="entry name" value="SPX"/>
    <property type="match status" value="2"/>
</dbReference>
<feature type="region of interest" description="Disordered" evidence="6">
    <location>
        <begin position="314"/>
        <end position="395"/>
    </location>
</feature>
<evidence type="ECO:0000256" key="7">
    <source>
        <dbReference type="SAM" id="Phobius"/>
    </source>
</evidence>
<keyword evidence="5 7" id="KW-0472">Membrane</keyword>
<feature type="transmembrane region" description="Helical" evidence="7">
    <location>
        <begin position="1043"/>
        <end position="1065"/>
    </location>
</feature>
<dbReference type="RefSeq" id="XP_750176.1">
    <property type="nucleotide sequence ID" value="XM_745083.1"/>
</dbReference>
<dbReference type="HOGENOM" id="CLU_005170_8_0_1"/>
<sequence length="1067" mass="118337">MYYRPALSSQFLHLAFSSLQSDARTPQTDSNAPILQPPCRFVLRPTRQPLISPAQQLCGDPPQPRRRSPAPSSSSPTTNDVLSIGRVATSESVLFFSQNSLPVETVPSNAVGRTVARIASATGAYEQELEHDGHDQSFELEEFHTRNRYPLVTRERTSSNHFVSLESDSHEQVQESEKYTPPGEKSGQDHRANNPRVRFWAEALRRRQSPKESARGQRTAKMKFSHSIQFNAVPDWSAYYIAYSNLKKLIYSLEQQARKANGQAQSDVESAPLLSETPTPEAVFRRALNAELEKICSFYEVKESEILKEVEDVVRDTEEYSSKTDGADVDPMSDAMIKSRRMSSNSRPRTSGSYRDYAEEETEDDDDAADSDDEHHPPTGQGGVPSSGRSRSDLSDSRFMADSRILGFDRRGSGGHDEHCKDPGFLELYNEGLSLRQRAVNAYVSLCGLKSYIQLNKTGFSKALKKFDKILDCNLRREYMSSTVSPAYPFTDSTMKKIDDVIGRVEQLYADLITGGDLALAKRELRLHLREHVVWERNTVWREMIGIERKAQAANVGIRRTLLGMDEDPATARRQGDEQEAAAKEIKTPFGRYSVPEWLCSLSFGTLIVILAVFIILLYAPIMDKPEQQNCLAMLVFVSLLWATEVIPLFVTSLLIPFLVVMLRIMKSADKPYHRLGPKDATGAAFSAMWTPVIMLLLGGFTIAAALSKYDIARRMAMYVLSRAGSNPKVVLLTNMFVSMFLSMWISNVASPVLCYSIIQPLLRNLPPDSNFAKALVLGIALAANVGGAASPIASPQNIIALQNMYPSISWGTWFFISLPVCIISILLIWLLLLATFKPGRDTTIVPIRPVKDQFSGVQYFVTIVTLSTIGLWCVSHQLEHVFGDMGVIAIIPMVLFFGTGILNKEDFNNFLWTIIILAAGGLCLGKAVTSSGLLHTIAKAITARVDHFNLYGVLLVFSALILVMATFISHTVAALIMLPLVRQIGVGMDDPHPNLLVMASALMCSVAMALPTSGFPNMTAIMTEVPQTGQRYLHVRHFFTRGIPASLMSWAVIVTIGYGLMYIAGL</sequence>
<feature type="transmembrane region" description="Helical" evidence="7">
    <location>
        <begin position="771"/>
        <end position="793"/>
    </location>
</feature>
<proteinExistence type="predicted"/>
<dbReference type="InterPro" id="IPR004680">
    <property type="entry name" value="Cit_transptr-like_dom"/>
</dbReference>
<evidence type="ECO:0000313" key="10">
    <source>
        <dbReference type="Proteomes" id="UP000002530"/>
    </source>
</evidence>
<keyword evidence="4 7" id="KW-1133">Transmembrane helix</keyword>
<feature type="transmembrane region" description="Helical" evidence="7">
    <location>
        <begin position="857"/>
        <end position="875"/>
    </location>
</feature>
<evidence type="ECO:0000313" key="9">
    <source>
        <dbReference type="EMBL" id="EAL88138.1"/>
    </source>
</evidence>
<dbReference type="GO" id="GO:0006797">
    <property type="term" value="P:polyphosphate metabolic process"/>
    <property type="evidence" value="ECO:0000318"/>
    <property type="project" value="GO_Central"/>
</dbReference>
<dbReference type="STRING" id="330879.Q4WJZ4"/>
<evidence type="ECO:0000259" key="8">
    <source>
        <dbReference type="PROSITE" id="PS51382"/>
    </source>
</evidence>
<dbReference type="EMBL" id="AAHF01000007">
    <property type="protein sequence ID" value="EAL88138.1"/>
    <property type="molecule type" value="Genomic_DNA"/>
</dbReference>
<dbReference type="GO" id="GO:0055085">
    <property type="term" value="P:transmembrane transport"/>
    <property type="evidence" value="ECO:0000318"/>
    <property type="project" value="GO_Central"/>
</dbReference>
<feature type="transmembrane region" description="Helical" evidence="7">
    <location>
        <begin position="730"/>
        <end position="759"/>
    </location>
</feature>
<evidence type="ECO:0000256" key="4">
    <source>
        <dbReference type="ARBA" id="ARBA00022989"/>
    </source>
</evidence>
<comment type="caution">
    <text evidence="9">The sequence shown here is derived from an EMBL/GenBank/DDBJ whole genome shotgun (WGS) entry which is preliminary data.</text>
</comment>
<keyword evidence="2" id="KW-0813">Transport</keyword>